<name>A0A6G7IZ41_9FLAO</name>
<dbReference type="CDD" id="cd07984">
    <property type="entry name" value="LPLAT_LABLAT-like"/>
    <property type="match status" value="1"/>
</dbReference>
<dbReference type="GO" id="GO:0009247">
    <property type="term" value="P:glycolipid biosynthetic process"/>
    <property type="evidence" value="ECO:0007669"/>
    <property type="project" value="UniProtKB-ARBA"/>
</dbReference>
<keyword evidence="5 7" id="KW-0472">Membrane</keyword>
<dbReference type="PANTHER" id="PTHR30606:SF10">
    <property type="entry name" value="PHOSPHATIDYLINOSITOL MANNOSIDE ACYLTRANSFERASE"/>
    <property type="match status" value="1"/>
</dbReference>
<evidence type="ECO:0000256" key="7">
    <source>
        <dbReference type="SAM" id="Phobius"/>
    </source>
</evidence>
<dbReference type="AlphaFoldDB" id="A0A6G7IZ41"/>
<evidence type="ECO:0000256" key="4">
    <source>
        <dbReference type="ARBA" id="ARBA00022679"/>
    </source>
</evidence>
<organism evidence="8 9">
    <name type="scientific">Flagellimonas oceani</name>
    <dbReference type="NCBI Taxonomy" id="2698672"/>
    <lineage>
        <taxon>Bacteria</taxon>
        <taxon>Pseudomonadati</taxon>
        <taxon>Bacteroidota</taxon>
        <taxon>Flavobacteriia</taxon>
        <taxon>Flavobacteriales</taxon>
        <taxon>Flavobacteriaceae</taxon>
        <taxon>Flagellimonas</taxon>
    </lineage>
</organism>
<evidence type="ECO:0000313" key="9">
    <source>
        <dbReference type="Proteomes" id="UP000502928"/>
    </source>
</evidence>
<evidence type="ECO:0000256" key="5">
    <source>
        <dbReference type="ARBA" id="ARBA00023136"/>
    </source>
</evidence>
<evidence type="ECO:0000256" key="6">
    <source>
        <dbReference type="ARBA" id="ARBA00023315"/>
    </source>
</evidence>
<evidence type="ECO:0000256" key="2">
    <source>
        <dbReference type="ARBA" id="ARBA00022475"/>
    </source>
</evidence>
<dbReference type="Proteomes" id="UP000502928">
    <property type="component" value="Chromosome"/>
</dbReference>
<keyword evidence="7" id="KW-0812">Transmembrane</keyword>
<reference evidence="8 9" key="1">
    <citation type="submission" date="2020-02" db="EMBL/GenBank/DDBJ databases">
        <title>Complete genome of Muricauda sp. 501str8.</title>
        <authorList>
            <person name="Dong B."/>
            <person name="Zhu S."/>
            <person name="Yang J."/>
            <person name="Chen J."/>
        </authorList>
    </citation>
    <scope>NUCLEOTIDE SEQUENCE [LARGE SCALE GENOMIC DNA]</scope>
    <source>
        <strain evidence="8 9">501str8</strain>
    </source>
</reference>
<dbReference type="KEGG" id="mut:GVT53_02560"/>
<keyword evidence="3" id="KW-0997">Cell inner membrane</keyword>
<dbReference type="EMBL" id="CP049616">
    <property type="protein sequence ID" value="QII43608.1"/>
    <property type="molecule type" value="Genomic_DNA"/>
</dbReference>
<proteinExistence type="predicted"/>
<sequence length="304" mass="36043">MKNKMLPKIRYLPFYAISALPMPVLYLLSDLLFIVVYYLMKYRRNVVSDNIKKSFPQKPPITRRKIEKDFYRHFCDILVESIKTLTIGKKSAMKRLRIENPDLVEHYLSEKKNILLYTAHQGNWEWMIFLPLFFPYRSNTFYKPIKNHYFNGLFKIIRERFGVHCIESNKGYRTIIDLERKNVIMMNCIIGDQSPVRISAKHWCHFLNRETAFFVGAEKLAKKTGEVVLFPSFKKIRRGCYGLRFSLITDNPVSMRTNGIIEDYAGALENVILKSPELWLWSHRRWKLTAGTWNFKVPGIIWSI</sequence>
<keyword evidence="9" id="KW-1185">Reference proteome</keyword>
<dbReference type="GO" id="GO:0016746">
    <property type="term" value="F:acyltransferase activity"/>
    <property type="evidence" value="ECO:0007669"/>
    <property type="project" value="UniProtKB-KW"/>
</dbReference>
<dbReference type="PANTHER" id="PTHR30606">
    <property type="entry name" value="LIPID A BIOSYNTHESIS LAUROYL ACYLTRANSFERASE"/>
    <property type="match status" value="1"/>
</dbReference>
<feature type="transmembrane region" description="Helical" evidence="7">
    <location>
        <begin position="12"/>
        <end position="40"/>
    </location>
</feature>
<evidence type="ECO:0000313" key="8">
    <source>
        <dbReference type="EMBL" id="QII43608.1"/>
    </source>
</evidence>
<dbReference type="GO" id="GO:0005886">
    <property type="term" value="C:plasma membrane"/>
    <property type="evidence" value="ECO:0007669"/>
    <property type="project" value="UniProtKB-SubCell"/>
</dbReference>
<comment type="subcellular location">
    <subcellularLocation>
        <location evidence="1">Cell inner membrane</location>
    </subcellularLocation>
</comment>
<keyword evidence="7" id="KW-1133">Transmembrane helix</keyword>
<evidence type="ECO:0000256" key="1">
    <source>
        <dbReference type="ARBA" id="ARBA00004533"/>
    </source>
</evidence>
<gene>
    <name evidence="8" type="ORF">GVT53_02560</name>
</gene>
<protein>
    <submittedName>
        <fullName evidence="8">Lysophospholipid acyltransferase family protein</fullName>
    </submittedName>
</protein>
<evidence type="ECO:0000256" key="3">
    <source>
        <dbReference type="ARBA" id="ARBA00022519"/>
    </source>
</evidence>
<keyword evidence="6 8" id="KW-0012">Acyltransferase</keyword>
<dbReference type="RefSeq" id="WP_166247277.1">
    <property type="nucleotide sequence ID" value="NZ_CP049616.1"/>
</dbReference>
<dbReference type="InterPro" id="IPR004960">
    <property type="entry name" value="LipA_acyltrans"/>
</dbReference>
<accession>A0A6G7IZ41</accession>
<keyword evidence="2" id="KW-1003">Cell membrane</keyword>
<dbReference type="Pfam" id="PF03279">
    <property type="entry name" value="Lip_A_acyltrans"/>
    <property type="match status" value="1"/>
</dbReference>
<keyword evidence="4 8" id="KW-0808">Transferase</keyword>